<gene>
    <name evidence="2" type="ORF">QWY15_14205</name>
</gene>
<name>A0ABT8MUI2_9BACL</name>
<protein>
    <submittedName>
        <fullName evidence="2">Amidase</fullName>
    </submittedName>
</protein>
<evidence type="ECO:0000256" key="1">
    <source>
        <dbReference type="SAM" id="SignalP"/>
    </source>
</evidence>
<dbReference type="Proteomes" id="UP001172054">
    <property type="component" value="Unassembled WGS sequence"/>
</dbReference>
<dbReference type="EMBL" id="JAUJWW010000006">
    <property type="protein sequence ID" value="MDN7228448.1"/>
    <property type="molecule type" value="Genomic_DNA"/>
</dbReference>
<feature type="chain" id="PRO_5046077135" evidence="1">
    <location>
        <begin position="20"/>
        <end position="288"/>
    </location>
</feature>
<evidence type="ECO:0000313" key="3">
    <source>
        <dbReference type="Proteomes" id="UP001172054"/>
    </source>
</evidence>
<proteinExistence type="predicted"/>
<dbReference type="RefSeq" id="WP_301726830.1">
    <property type="nucleotide sequence ID" value="NZ_JAUJWW010000006.1"/>
</dbReference>
<reference evidence="2 3" key="1">
    <citation type="submission" date="2023-06" db="EMBL/GenBank/DDBJ databases">
        <title>Novel species in genus Planococcus.</title>
        <authorList>
            <person name="Ning S."/>
        </authorList>
    </citation>
    <scope>NUCLEOTIDE SEQUENCE [LARGE SCALE GENOMIC DNA]</scope>
    <source>
        <strain evidence="2 3">N064</strain>
    </source>
</reference>
<organism evidence="2 3">
    <name type="scientific">Planococcus liqunii</name>
    <dbReference type="NCBI Taxonomy" id="3058394"/>
    <lineage>
        <taxon>Bacteria</taxon>
        <taxon>Bacillati</taxon>
        <taxon>Bacillota</taxon>
        <taxon>Bacilli</taxon>
        <taxon>Bacillales</taxon>
        <taxon>Caryophanaceae</taxon>
        <taxon>Planococcus</taxon>
    </lineage>
</organism>
<sequence length="288" mass="31960">MKKCWIGAVLLMMMVFSNGLSEKAATEIRATWLWNPWELVSDEAGTLAFLENKNVNKVYVQVDRDILVNVYRGFIEKASAKGIKVYALEGAPGWVAKKGYTSQDQLMAWLKTYQAGSSALQKFTGIHLDVEPYLYSGWSTNQKATILAYQNLLLKAKASANNLALPLEADMPFWFDEVSYNNTLGRGLLAEWVIANTSSVTIMAYRDTAPFIIDLVKNEVNFAAKYGKETIVGVETAPTDEGDAISFFEESEAYMNSQLAEVQAHYAGIPGYGGIAIHYVDSWKTMAP</sequence>
<keyword evidence="1" id="KW-0732">Signal</keyword>
<evidence type="ECO:0000313" key="2">
    <source>
        <dbReference type="EMBL" id="MDN7228448.1"/>
    </source>
</evidence>
<feature type="signal peptide" evidence="1">
    <location>
        <begin position="1"/>
        <end position="19"/>
    </location>
</feature>
<keyword evidence="3" id="KW-1185">Reference proteome</keyword>
<comment type="caution">
    <text evidence="2">The sequence shown here is derived from an EMBL/GenBank/DDBJ whole genome shotgun (WGS) entry which is preliminary data.</text>
</comment>
<accession>A0ABT8MUI2</accession>